<evidence type="ECO:0000259" key="2">
    <source>
        <dbReference type="Pfam" id="PF13203"/>
    </source>
</evidence>
<reference evidence="4" key="1">
    <citation type="submission" date="2023-06" db="EMBL/GenBank/DDBJ databases">
        <title>Identification and characterization of horizontal gene transfer across gut microbiota members of farm animals based on homology search.</title>
        <authorList>
            <person name="Zeman M."/>
            <person name="Kubasova T."/>
            <person name="Jahodarova E."/>
            <person name="Nykrynova M."/>
            <person name="Rychlik I."/>
        </authorList>
    </citation>
    <scope>NUCLEOTIDE SEQUENCE [LARGE SCALE GENOMIC DNA]</scope>
    <source>
        <strain evidence="4">161_Gplus</strain>
    </source>
</reference>
<dbReference type="EMBL" id="JAUDDW010000008">
    <property type="protein sequence ID" value="MDM8266237.1"/>
    <property type="molecule type" value="Genomic_DNA"/>
</dbReference>
<organism evidence="3 4">
    <name type="scientific">Limosilactobacillus pontis</name>
    <dbReference type="NCBI Taxonomy" id="35787"/>
    <lineage>
        <taxon>Bacteria</taxon>
        <taxon>Bacillati</taxon>
        <taxon>Bacillota</taxon>
        <taxon>Bacilli</taxon>
        <taxon>Lactobacillales</taxon>
        <taxon>Lactobacillaceae</taxon>
        <taxon>Limosilactobacillus</taxon>
    </lineage>
</organism>
<sequence>MAFWNKFFHHHSAVSAPAMVSQIIVAVLQKHRLLGEILLQLPRQFDEHQSVVVGLHWRSDQLTLVVNPKTFVELRQDDAQLLLAHEALHVLWQHPLRYANHPHPQLVKVATDMAVNQYLPAAPPGTATLEQVRKLLRRRIPARLDSQDYLRILARTSVTERERLQKGGIRLEDGQWGERPAAGEQDDHRGWNRSAAQLVGNQQIRIASLRQLLRHAWQQTPQHDRGLLPGEVRQAISPRRSPGSFDWRQVLTRQLGQVARGKEPSHARFNRRQPLRMDLPGQVTHLTAELKIFVDNSGSMTDTAISRALTEIIQLVRHYRIKATVYAFDAKVYLPGQSLHPGRPVNWERHGGGGTSFQAIFDFLAAHRVSRTGTLVVIITDGWGEKQLRSHGYRNVDWLLTTSADQLSVAGQHGRVFELGRNEK</sequence>
<dbReference type="Pfam" id="PF09967">
    <property type="entry name" value="DUF2201"/>
    <property type="match status" value="1"/>
</dbReference>
<dbReference type="InterPro" id="IPR036465">
    <property type="entry name" value="vWFA_dom_sf"/>
</dbReference>
<dbReference type="InterPro" id="IPR018698">
    <property type="entry name" value="VWA-like_dom"/>
</dbReference>
<dbReference type="SUPFAM" id="SSF53300">
    <property type="entry name" value="vWA-like"/>
    <property type="match status" value="1"/>
</dbReference>
<evidence type="ECO:0000313" key="4">
    <source>
        <dbReference type="Proteomes" id="UP001529343"/>
    </source>
</evidence>
<dbReference type="PANTHER" id="PTHR38730">
    <property type="entry name" value="SLL7028 PROTEIN"/>
    <property type="match status" value="1"/>
</dbReference>
<dbReference type="PANTHER" id="PTHR38730:SF1">
    <property type="entry name" value="SLL7028 PROTEIN"/>
    <property type="match status" value="1"/>
</dbReference>
<protein>
    <submittedName>
        <fullName evidence="3">VWA-like domain-containing protein</fullName>
    </submittedName>
</protein>
<feature type="domain" description="VWA-like" evidence="1">
    <location>
        <begin position="292"/>
        <end position="402"/>
    </location>
</feature>
<accession>A0ABT7UYW2</accession>
<dbReference type="Pfam" id="PF13203">
    <property type="entry name" value="DUF2201_N"/>
    <property type="match status" value="1"/>
</dbReference>
<keyword evidence="4" id="KW-1185">Reference proteome</keyword>
<proteinExistence type="predicted"/>
<gene>
    <name evidence="3" type="ORF">QUW44_03485</name>
</gene>
<name>A0ABT7UYW2_9LACO</name>
<dbReference type="InterPro" id="IPR025154">
    <property type="entry name" value="Put_metallopeptidase_dom"/>
</dbReference>
<feature type="domain" description="Putative metallopeptidase" evidence="2">
    <location>
        <begin position="56"/>
        <end position="273"/>
    </location>
</feature>
<evidence type="ECO:0000259" key="1">
    <source>
        <dbReference type="Pfam" id="PF09967"/>
    </source>
</evidence>
<dbReference type="RefSeq" id="WP_289585928.1">
    <property type="nucleotide sequence ID" value="NZ_JAUDDW010000008.1"/>
</dbReference>
<dbReference type="Proteomes" id="UP001529343">
    <property type="component" value="Unassembled WGS sequence"/>
</dbReference>
<comment type="caution">
    <text evidence="3">The sequence shown here is derived from an EMBL/GenBank/DDBJ whole genome shotgun (WGS) entry which is preliminary data.</text>
</comment>
<evidence type="ECO:0000313" key="3">
    <source>
        <dbReference type="EMBL" id="MDM8266237.1"/>
    </source>
</evidence>